<dbReference type="AlphaFoldDB" id="A0A2D3WHZ3"/>
<evidence type="ECO:0000313" key="2">
    <source>
        <dbReference type="EMBL" id="DAB38680.1"/>
    </source>
</evidence>
<feature type="transmembrane region" description="Helical" evidence="1">
    <location>
        <begin position="76"/>
        <end position="100"/>
    </location>
</feature>
<dbReference type="Proteomes" id="UP000228859">
    <property type="component" value="Unassembled WGS sequence"/>
</dbReference>
<name>A0A2D3WHZ3_9BACT</name>
<sequence>MQVLIVPKEVIWATRLLWLSVIIPLILIFIVAGMYGTESFFILDIIYAIGRKIVTILTGLFLIFGINYFLLKGNKWAMWLVVIIFGFTAFMNTITITAYFAENSAILERIIYLLKIVFYIPIIYLLLKQRAFFK</sequence>
<organism evidence="2 3">
    <name type="scientific">Sulfuricurvum kujiense</name>
    <dbReference type="NCBI Taxonomy" id="148813"/>
    <lineage>
        <taxon>Bacteria</taxon>
        <taxon>Pseudomonadati</taxon>
        <taxon>Campylobacterota</taxon>
        <taxon>Epsilonproteobacteria</taxon>
        <taxon>Campylobacterales</taxon>
        <taxon>Sulfurimonadaceae</taxon>
        <taxon>Sulfuricurvum</taxon>
    </lineage>
</organism>
<accession>A0A2D3WHZ3</accession>
<evidence type="ECO:0000256" key="1">
    <source>
        <dbReference type="SAM" id="Phobius"/>
    </source>
</evidence>
<proteinExistence type="predicted"/>
<keyword evidence="1" id="KW-1133">Transmembrane helix</keyword>
<keyword evidence="1" id="KW-0472">Membrane</keyword>
<keyword evidence="1" id="KW-0812">Transmembrane</keyword>
<comment type="caution">
    <text evidence="2">The sequence shown here is derived from an EMBL/GenBank/DDBJ whole genome shotgun (WGS) entry which is preliminary data.</text>
</comment>
<feature type="transmembrane region" description="Helical" evidence="1">
    <location>
        <begin position="106"/>
        <end position="127"/>
    </location>
</feature>
<feature type="transmembrane region" description="Helical" evidence="1">
    <location>
        <begin position="12"/>
        <end position="35"/>
    </location>
</feature>
<dbReference type="RefSeq" id="WP_015654239.1">
    <property type="nucleotide sequence ID" value="NZ_DLUI01000069.1"/>
</dbReference>
<reference evidence="2 3" key="1">
    <citation type="journal article" date="2017" name="Front. Microbiol.">
        <title>Comparative Genomic Analysis of the Class Epsilonproteobacteria and Proposed Reclassification to Epsilonbacteraeota (phyl. nov.).</title>
        <authorList>
            <person name="Waite D.W."/>
            <person name="Vanwonterghem I."/>
            <person name="Rinke C."/>
            <person name="Parks D.H."/>
            <person name="Zhang Y."/>
            <person name="Takai K."/>
            <person name="Sievert S.M."/>
            <person name="Simon J."/>
            <person name="Campbell B.J."/>
            <person name="Hanson T.E."/>
            <person name="Woyke T."/>
            <person name="Klotz M.G."/>
            <person name="Hugenholtz P."/>
        </authorList>
    </citation>
    <scope>NUCLEOTIDE SEQUENCE [LARGE SCALE GENOMIC DNA]</scope>
    <source>
        <strain evidence="2">UBA12443</strain>
    </source>
</reference>
<evidence type="ECO:0000313" key="3">
    <source>
        <dbReference type="Proteomes" id="UP000228859"/>
    </source>
</evidence>
<dbReference type="EMBL" id="DLUI01000069">
    <property type="protein sequence ID" value="DAB38680.1"/>
    <property type="molecule type" value="Genomic_DNA"/>
</dbReference>
<protein>
    <submittedName>
        <fullName evidence="2">Uncharacterized protein</fullName>
    </submittedName>
</protein>
<feature type="transmembrane region" description="Helical" evidence="1">
    <location>
        <begin position="41"/>
        <end position="64"/>
    </location>
</feature>
<gene>
    <name evidence="2" type="ORF">CFH83_04650</name>
</gene>